<evidence type="ECO:0000259" key="2">
    <source>
        <dbReference type="Pfam" id="PF12146"/>
    </source>
</evidence>
<comment type="caution">
    <text evidence="4">The sequence shown here is derived from an EMBL/GenBank/DDBJ whole genome shotgun (WGS) entry which is preliminary data.</text>
</comment>
<sequence>MFVASPVFFDGLAGMFHAAEGSTAILMLSPWAYEELCSRKAFRTMADQFAENGYPCLRFDFPGTCHSAIASDAIDDPFAWRNAAEAALDQLIELCAPSRVILLGQGIGGLIAGDLARKRDVAGIIYLGAVSQGRTHLREISAWTAMTKPTFLVGASDGPEGGIMAGGFVLSASTASEIKGLSLLKGDAPMVSRSLVVERPENPADVRFAEHLISSGASVDRIPFHGYVDYISNPTLSRLPEQTVGSMLSWVKTHFPSNSSPSERSQSFPSKVEVQGEGFQETFCRFGPGAMFFGVLSEPVESQARTGLIVLNAGYDHSCGWGRYTVDLAREMATDGFAVLRMDMAGIGETPLWPGQQEQVLYSERQNDDVKCAVDWMKAERCYENIIIIGRCSGAYQAFVSAELDMRIDGAFLINARRLVWDPDEDVDEAIREPIQTLSTYRNKIASPRQLKRLLSGELPISRAIKRLAQALGKVADQKLAPVLRNFSKHHRLDRILHARLEALRARGAPVELVYSDGDRGLLEVSSWFGPGTAGLSNYPNVNLSSVPNADHNLSPLPARVEVTAKLLEFARRLERR</sequence>
<name>A0ABR9CGW6_9HYPH</name>
<dbReference type="Proteomes" id="UP000615687">
    <property type="component" value="Unassembled WGS sequence"/>
</dbReference>
<evidence type="ECO:0000256" key="1">
    <source>
        <dbReference type="ARBA" id="ARBA00038115"/>
    </source>
</evidence>
<dbReference type="RefSeq" id="WP_192110852.1">
    <property type="nucleotide sequence ID" value="NZ_JACYXJ010000007.1"/>
</dbReference>
<dbReference type="InterPro" id="IPR050261">
    <property type="entry name" value="FrsA_esterase"/>
</dbReference>
<evidence type="ECO:0000313" key="4">
    <source>
        <dbReference type="EMBL" id="MBD8878420.1"/>
    </source>
</evidence>
<keyword evidence="4" id="KW-0378">Hydrolase</keyword>
<dbReference type="SUPFAM" id="SSF53474">
    <property type="entry name" value="alpha/beta-Hydrolases"/>
    <property type="match status" value="2"/>
</dbReference>
<proteinExistence type="inferred from homology"/>
<dbReference type="InterPro" id="IPR029058">
    <property type="entry name" value="AB_hydrolase_fold"/>
</dbReference>
<evidence type="ECO:0000313" key="5">
    <source>
        <dbReference type="Proteomes" id="UP000615687"/>
    </source>
</evidence>
<dbReference type="Pfam" id="PF12146">
    <property type="entry name" value="Hydrolase_4"/>
    <property type="match status" value="1"/>
</dbReference>
<dbReference type="InterPro" id="IPR000073">
    <property type="entry name" value="AB_hydrolase_1"/>
</dbReference>
<organism evidence="4 5">
    <name type="scientific">Roseibium polysiphoniae</name>
    <dbReference type="NCBI Taxonomy" id="2571221"/>
    <lineage>
        <taxon>Bacteria</taxon>
        <taxon>Pseudomonadati</taxon>
        <taxon>Pseudomonadota</taxon>
        <taxon>Alphaproteobacteria</taxon>
        <taxon>Hyphomicrobiales</taxon>
        <taxon>Stappiaceae</taxon>
        <taxon>Roseibium</taxon>
    </lineage>
</organism>
<dbReference type="GO" id="GO:0016787">
    <property type="term" value="F:hydrolase activity"/>
    <property type="evidence" value="ECO:0007669"/>
    <property type="project" value="UniProtKB-KW"/>
</dbReference>
<dbReference type="Pfam" id="PF12697">
    <property type="entry name" value="Abhydrolase_6"/>
    <property type="match status" value="1"/>
</dbReference>
<keyword evidence="5" id="KW-1185">Reference proteome</keyword>
<comment type="similarity">
    <text evidence="1">Belongs to the AB hydrolase superfamily. FUS2 hydrolase family.</text>
</comment>
<reference evidence="4 5" key="1">
    <citation type="submission" date="2020-09" db="EMBL/GenBank/DDBJ databases">
        <title>The genome sequence of type strain Labrenzia polysiphoniae KACC 19711.</title>
        <authorList>
            <person name="Liu Y."/>
        </authorList>
    </citation>
    <scope>NUCLEOTIDE SEQUENCE [LARGE SCALE GENOMIC DNA]</scope>
    <source>
        <strain evidence="4 5">KACC 19711</strain>
    </source>
</reference>
<dbReference type="PANTHER" id="PTHR22946">
    <property type="entry name" value="DIENELACTONE HYDROLASE DOMAIN-CONTAINING PROTEIN-RELATED"/>
    <property type="match status" value="1"/>
</dbReference>
<dbReference type="Gene3D" id="3.40.50.1820">
    <property type="entry name" value="alpha/beta hydrolase"/>
    <property type="match status" value="2"/>
</dbReference>
<dbReference type="InterPro" id="IPR022742">
    <property type="entry name" value="Hydrolase_4"/>
</dbReference>
<feature type="domain" description="AB hydrolase-1" evidence="3">
    <location>
        <begin position="42"/>
        <end position="143"/>
    </location>
</feature>
<feature type="domain" description="Serine aminopeptidase S33" evidence="2">
    <location>
        <begin position="306"/>
        <end position="416"/>
    </location>
</feature>
<gene>
    <name evidence="4" type="ORF">IG617_19155</name>
</gene>
<accession>A0ABR9CGW6</accession>
<evidence type="ECO:0000259" key="3">
    <source>
        <dbReference type="Pfam" id="PF12697"/>
    </source>
</evidence>
<dbReference type="EMBL" id="JACYXJ010000007">
    <property type="protein sequence ID" value="MBD8878420.1"/>
    <property type="molecule type" value="Genomic_DNA"/>
</dbReference>
<protein>
    <submittedName>
        <fullName evidence="4">Alpha/beta fold hydrolase</fullName>
    </submittedName>
</protein>